<proteinExistence type="predicted"/>
<comment type="caution">
    <text evidence="1">The sequence shown here is derived from an EMBL/GenBank/DDBJ whole genome shotgun (WGS) entry which is preliminary data.</text>
</comment>
<dbReference type="SUPFAM" id="SSF82784">
    <property type="entry name" value="OsmC-like"/>
    <property type="match status" value="1"/>
</dbReference>
<dbReference type="Proteomes" id="UP000541109">
    <property type="component" value="Unassembled WGS sequence"/>
</dbReference>
<dbReference type="Gene3D" id="3.30.300.20">
    <property type="match status" value="1"/>
</dbReference>
<reference evidence="1 2" key="1">
    <citation type="submission" date="2020-07" db="EMBL/GenBank/DDBJ databases">
        <title>Stappia sp., F7233, whole genome shotgun sequencing project.</title>
        <authorList>
            <person name="Jiang S."/>
            <person name="Liu Z.W."/>
            <person name="Du Z.J."/>
        </authorList>
    </citation>
    <scope>NUCLEOTIDE SEQUENCE [LARGE SCALE GENOMIC DNA]</scope>
    <source>
        <strain evidence="1 2">F7233</strain>
    </source>
</reference>
<dbReference type="InterPro" id="IPR003718">
    <property type="entry name" value="OsmC/Ohr_fam"/>
</dbReference>
<dbReference type="AlphaFoldDB" id="A0A839ADF2"/>
<dbReference type="InterPro" id="IPR036102">
    <property type="entry name" value="OsmC/Ohrsf"/>
</dbReference>
<dbReference type="RefSeq" id="WP_182164086.1">
    <property type="nucleotide sequence ID" value="NZ_JACFXV010000044.1"/>
</dbReference>
<dbReference type="PANTHER" id="PTHR34352:SF1">
    <property type="entry name" value="PROTEIN YHFA"/>
    <property type="match status" value="1"/>
</dbReference>
<sequence length="142" mass="15461">MKARVKWVEDRTFVGESGSGHKIVLGTTSGPEGRTPGPSPMELVLIGTGGCSAYDVVHILEKGREDVEDCVVELDADRAEQEPKVFTRIHMHFIVKGRNLSPAKVERAVNLSIEKYCSASAMMAKTATLTHDFEVVDTATES</sequence>
<name>A0A839ADF2_9HYPH</name>
<dbReference type="InterPro" id="IPR015946">
    <property type="entry name" value="KH_dom-like_a/b"/>
</dbReference>
<gene>
    <name evidence="1" type="ORF">H2509_07935</name>
</gene>
<dbReference type="NCBIfam" id="NF008009">
    <property type="entry name" value="PRK10738.1"/>
    <property type="match status" value="1"/>
</dbReference>
<protein>
    <submittedName>
        <fullName evidence="1">OsmC family protein</fullName>
    </submittedName>
</protein>
<accession>A0A839ADF2</accession>
<keyword evidence="2" id="KW-1185">Reference proteome</keyword>
<dbReference type="Pfam" id="PF02566">
    <property type="entry name" value="OsmC"/>
    <property type="match status" value="1"/>
</dbReference>
<dbReference type="EMBL" id="JACFXV010000044">
    <property type="protein sequence ID" value="MBA5777058.1"/>
    <property type="molecule type" value="Genomic_DNA"/>
</dbReference>
<evidence type="ECO:0000313" key="1">
    <source>
        <dbReference type="EMBL" id="MBA5777058.1"/>
    </source>
</evidence>
<dbReference type="PANTHER" id="PTHR34352">
    <property type="entry name" value="PROTEIN YHFA"/>
    <property type="match status" value="1"/>
</dbReference>
<evidence type="ECO:0000313" key="2">
    <source>
        <dbReference type="Proteomes" id="UP000541109"/>
    </source>
</evidence>
<organism evidence="1 2">
    <name type="scientific">Stappia albiluteola</name>
    <dbReference type="NCBI Taxonomy" id="2758565"/>
    <lineage>
        <taxon>Bacteria</taxon>
        <taxon>Pseudomonadati</taxon>
        <taxon>Pseudomonadota</taxon>
        <taxon>Alphaproteobacteria</taxon>
        <taxon>Hyphomicrobiales</taxon>
        <taxon>Stappiaceae</taxon>
        <taxon>Stappia</taxon>
    </lineage>
</organism>
<dbReference type="Gene3D" id="2.20.25.10">
    <property type="match status" value="1"/>
</dbReference>